<dbReference type="Proteomes" id="UP000005388">
    <property type="component" value="Unassembled WGS sequence"/>
</dbReference>
<dbReference type="AlphaFoldDB" id="G5KHF0"/>
<comment type="similarity">
    <text evidence="1 5">Belongs to the pseudouridine synthase RsuA family.</text>
</comment>
<dbReference type="GO" id="GO:0003723">
    <property type="term" value="F:RNA binding"/>
    <property type="evidence" value="ECO:0007669"/>
    <property type="project" value="UniProtKB-KW"/>
</dbReference>
<dbReference type="InterPro" id="IPR006145">
    <property type="entry name" value="PsdUridine_synth_RsuA/RluA"/>
</dbReference>
<dbReference type="FunFam" id="3.30.70.1560:FF:000001">
    <property type="entry name" value="Pseudouridine synthase"/>
    <property type="match status" value="1"/>
</dbReference>
<feature type="domain" description="RNA-binding S4" evidence="6">
    <location>
        <begin position="1"/>
        <end position="66"/>
    </location>
</feature>
<dbReference type="EMBL" id="AEUZ02000001">
    <property type="protein sequence ID" value="EHJ55915.1"/>
    <property type="molecule type" value="Genomic_DNA"/>
</dbReference>
<dbReference type="InterPro" id="IPR020094">
    <property type="entry name" value="TruA/RsuA/RluB/E/F_N"/>
</dbReference>
<dbReference type="RefSeq" id="WP_006738694.1">
    <property type="nucleotide sequence ID" value="NZ_AEUZ02000001.1"/>
</dbReference>
<dbReference type="InterPro" id="IPR042092">
    <property type="entry name" value="PsdUridine_s_RsuA/RluB/E/F_cat"/>
</dbReference>
<dbReference type="Gene3D" id="3.30.70.580">
    <property type="entry name" value="Pseudouridine synthase I, catalytic domain, N-terminal subdomain"/>
    <property type="match status" value="1"/>
</dbReference>
<dbReference type="EC" id="5.4.99.-" evidence="5"/>
<evidence type="ECO:0000259" key="6">
    <source>
        <dbReference type="SMART" id="SM00363"/>
    </source>
</evidence>
<dbReference type="InterPro" id="IPR050343">
    <property type="entry name" value="RsuA_PseudoU_synthase"/>
</dbReference>
<dbReference type="SUPFAM" id="SSF55174">
    <property type="entry name" value="Alpha-L RNA-binding motif"/>
    <property type="match status" value="1"/>
</dbReference>
<evidence type="ECO:0000313" key="8">
    <source>
        <dbReference type="Proteomes" id="UP000005388"/>
    </source>
</evidence>
<dbReference type="SMART" id="SM00363">
    <property type="entry name" value="S4"/>
    <property type="match status" value="1"/>
</dbReference>
<dbReference type="PANTHER" id="PTHR47683">
    <property type="entry name" value="PSEUDOURIDINE SYNTHASE FAMILY PROTEIN-RELATED"/>
    <property type="match status" value="1"/>
</dbReference>
<dbReference type="InterPro" id="IPR002942">
    <property type="entry name" value="S4_RNA-bd"/>
</dbReference>
<proteinExistence type="inferred from homology"/>
<accession>G5KHF0</accession>
<protein>
    <recommendedName>
        <fullName evidence="5">Pseudouridine synthase</fullName>
        <ecNumber evidence="5">5.4.99.-</ecNumber>
    </recommendedName>
</protein>
<dbReference type="eggNOG" id="COG1187">
    <property type="taxonomic scope" value="Bacteria"/>
</dbReference>
<dbReference type="SUPFAM" id="SSF55120">
    <property type="entry name" value="Pseudouridine synthase"/>
    <property type="match status" value="1"/>
</dbReference>
<dbReference type="Gene3D" id="3.10.290.10">
    <property type="entry name" value="RNA-binding S4 domain"/>
    <property type="match status" value="1"/>
</dbReference>
<dbReference type="STRING" id="764291.STRUR_1464"/>
<keyword evidence="8" id="KW-1185">Reference proteome</keyword>
<organism evidence="7 8">
    <name type="scientific">Streptococcus urinalis 2285-97</name>
    <dbReference type="NCBI Taxonomy" id="764291"/>
    <lineage>
        <taxon>Bacteria</taxon>
        <taxon>Bacillati</taxon>
        <taxon>Bacillota</taxon>
        <taxon>Bacilli</taxon>
        <taxon>Lactobacillales</taxon>
        <taxon>Streptococcaceae</taxon>
        <taxon>Streptococcus</taxon>
    </lineage>
</organism>
<dbReference type="Gene3D" id="3.30.70.1560">
    <property type="entry name" value="Alpha-L RNA-binding motif"/>
    <property type="match status" value="1"/>
</dbReference>
<dbReference type="GO" id="GO:0000455">
    <property type="term" value="P:enzyme-directed rRNA pseudouridine synthesis"/>
    <property type="evidence" value="ECO:0007669"/>
    <property type="project" value="UniProtKB-ARBA"/>
</dbReference>
<evidence type="ECO:0000256" key="4">
    <source>
        <dbReference type="PROSITE-ProRule" id="PRU00182"/>
    </source>
</evidence>
<dbReference type="CDD" id="cd00165">
    <property type="entry name" value="S4"/>
    <property type="match status" value="1"/>
</dbReference>
<dbReference type="Pfam" id="PF00849">
    <property type="entry name" value="PseudoU_synth_2"/>
    <property type="match status" value="1"/>
</dbReference>
<dbReference type="PANTHER" id="PTHR47683:SF4">
    <property type="entry name" value="PSEUDOURIDINE SYNTHASE"/>
    <property type="match status" value="1"/>
</dbReference>
<dbReference type="PROSITE" id="PS01149">
    <property type="entry name" value="PSI_RSU"/>
    <property type="match status" value="1"/>
</dbReference>
<dbReference type="InterPro" id="IPR036986">
    <property type="entry name" value="S4_RNA-bd_sf"/>
</dbReference>
<keyword evidence="3 5" id="KW-0413">Isomerase</keyword>
<evidence type="ECO:0000313" key="7">
    <source>
        <dbReference type="EMBL" id="EHJ55915.1"/>
    </source>
</evidence>
<evidence type="ECO:0000256" key="1">
    <source>
        <dbReference type="ARBA" id="ARBA00008348"/>
    </source>
</evidence>
<evidence type="ECO:0000256" key="5">
    <source>
        <dbReference type="RuleBase" id="RU003887"/>
    </source>
</evidence>
<evidence type="ECO:0000256" key="2">
    <source>
        <dbReference type="ARBA" id="ARBA00022884"/>
    </source>
</evidence>
<dbReference type="GO" id="GO:0120159">
    <property type="term" value="F:rRNA pseudouridine synthase activity"/>
    <property type="evidence" value="ECO:0007669"/>
    <property type="project" value="UniProtKB-ARBA"/>
</dbReference>
<dbReference type="CDD" id="cd02553">
    <property type="entry name" value="PseudoU_synth_RsuA"/>
    <property type="match status" value="1"/>
</dbReference>
<dbReference type="NCBIfam" id="TIGR00093">
    <property type="entry name" value="pseudouridine synthase"/>
    <property type="match status" value="1"/>
</dbReference>
<dbReference type="PROSITE" id="PS50889">
    <property type="entry name" value="S4"/>
    <property type="match status" value="1"/>
</dbReference>
<sequence length="238" mass="27113">MRLDKFLVEMSIGSRSQVKELIKQKRISVNQKTVTSAKAQINENKDIISLDGNQLVYEKFTYFMLNKPKGVISATEDKEHKTVIDLLSNEDYKNGIFPVGRLDKDTRGLLILTNDGALAHNMLSPKKHVEKEYIAEVKGIMTEADKNSFEQGIVLKDFTCLPARLEIIAINQEKETSRVKITLKEGKFHQVKRMVLACGKEVSDLKRIKMGNLLLDKTLKEGSYRRLTSEELELLKKS</sequence>
<gene>
    <name evidence="7" type="ORF">STRUR_1464</name>
</gene>
<dbReference type="InterPro" id="IPR018496">
    <property type="entry name" value="PsdUridine_synth_RsuA/RluB_CS"/>
</dbReference>
<keyword evidence="2 4" id="KW-0694">RNA-binding</keyword>
<evidence type="ECO:0000256" key="3">
    <source>
        <dbReference type="ARBA" id="ARBA00023235"/>
    </source>
</evidence>
<dbReference type="InterPro" id="IPR020103">
    <property type="entry name" value="PsdUridine_synth_cat_dom_sf"/>
</dbReference>
<dbReference type="InterPro" id="IPR000748">
    <property type="entry name" value="PsdUridine_synth_RsuA/RluB/E/F"/>
</dbReference>
<dbReference type="GO" id="GO:0005829">
    <property type="term" value="C:cytosol"/>
    <property type="evidence" value="ECO:0007669"/>
    <property type="project" value="UniProtKB-ARBA"/>
</dbReference>
<dbReference type="Pfam" id="PF01479">
    <property type="entry name" value="S4"/>
    <property type="match status" value="1"/>
</dbReference>
<reference evidence="7 8" key="1">
    <citation type="journal article" date="2014" name="Int. J. Syst. Evol. Microbiol.">
        <title>Phylogenomics and the dynamic genome evolution of the genus Streptococcus.</title>
        <authorList>
            <consortium name="The Broad Institute Genome Sequencing Platform"/>
            <person name="Richards V.P."/>
            <person name="Palmer S.R."/>
            <person name="Pavinski Bitar P.D."/>
            <person name="Qin X."/>
            <person name="Weinstock G.M."/>
            <person name="Highlander S.K."/>
            <person name="Town C.D."/>
            <person name="Burne R.A."/>
            <person name="Stanhope M.J."/>
        </authorList>
    </citation>
    <scope>NUCLEOTIDE SEQUENCE [LARGE SCALE GENOMIC DNA]</scope>
    <source>
        <strain evidence="7 8">2285-97</strain>
    </source>
</reference>
<comment type="caution">
    <text evidence="7">The sequence shown here is derived from an EMBL/GenBank/DDBJ whole genome shotgun (WGS) entry which is preliminary data.</text>
</comment>
<name>G5KHF0_9STRE</name>